<evidence type="ECO:0000256" key="1">
    <source>
        <dbReference type="SAM" id="MobiDB-lite"/>
    </source>
</evidence>
<evidence type="ECO:0000313" key="3">
    <source>
        <dbReference type="Proteomes" id="UP000659654"/>
    </source>
</evidence>
<name>A0A811L720_BURXY</name>
<dbReference type="OrthoDB" id="5862626at2759"/>
<feature type="compositionally biased region" description="Acidic residues" evidence="1">
    <location>
        <begin position="166"/>
        <end position="175"/>
    </location>
</feature>
<evidence type="ECO:0000313" key="2">
    <source>
        <dbReference type="EMBL" id="CAD5223116.1"/>
    </source>
</evidence>
<organism evidence="2 3">
    <name type="scientific">Bursaphelenchus xylophilus</name>
    <name type="common">Pinewood nematode worm</name>
    <name type="synonym">Aphelenchoides xylophilus</name>
    <dbReference type="NCBI Taxonomy" id="6326"/>
    <lineage>
        <taxon>Eukaryota</taxon>
        <taxon>Metazoa</taxon>
        <taxon>Ecdysozoa</taxon>
        <taxon>Nematoda</taxon>
        <taxon>Chromadorea</taxon>
        <taxon>Rhabditida</taxon>
        <taxon>Tylenchina</taxon>
        <taxon>Tylenchomorpha</taxon>
        <taxon>Aphelenchoidea</taxon>
        <taxon>Aphelenchoididae</taxon>
        <taxon>Bursaphelenchus</taxon>
    </lineage>
</organism>
<feature type="region of interest" description="Disordered" evidence="1">
    <location>
        <begin position="1"/>
        <end position="205"/>
    </location>
</feature>
<accession>A0A811L720</accession>
<feature type="compositionally biased region" description="Basic and acidic residues" evidence="1">
    <location>
        <begin position="76"/>
        <end position="87"/>
    </location>
</feature>
<gene>
    <name evidence="2" type="ORF">BXYJ_LOCUS7818</name>
</gene>
<dbReference type="Proteomes" id="UP000659654">
    <property type="component" value="Unassembled WGS sequence"/>
</dbReference>
<dbReference type="AlphaFoldDB" id="A0A811L720"/>
<dbReference type="Proteomes" id="UP000582659">
    <property type="component" value="Unassembled WGS sequence"/>
</dbReference>
<keyword evidence="3" id="KW-1185">Reference proteome</keyword>
<dbReference type="EMBL" id="CAJFDI010000003">
    <property type="protein sequence ID" value="CAD5223116.1"/>
    <property type="molecule type" value="Genomic_DNA"/>
</dbReference>
<reference evidence="2" key="1">
    <citation type="submission" date="2020-09" db="EMBL/GenBank/DDBJ databases">
        <authorList>
            <person name="Kikuchi T."/>
        </authorList>
    </citation>
    <scope>NUCLEOTIDE SEQUENCE</scope>
    <source>
        <strain evidence="2">Ka4C1</strain>
    </source>
</reference>
<dbReference type="EMBL" id="CAJFCV020000003">
    <property type="protein sequence ID" value="CAG9111724.1"/>
    <property type="molecule type" value="Genomic_DNA"/>
</dbReference>
<feature type="compositionally biased region" description="Polar residues" evidence="1">
    <location>
        <begin position="10"/>
        <end position="42"/>
    </location>
</feature>
<protein>
    <submittedName>
        <fullName evidence="2">(pine wood nematode) hypothetical protein</fullName>
    </submittedName>
</protein>
<feature type="compositionally biased region" description="Polar residues" evidence="1">
    <location>
        <begin position="65"/>
        <end position="74"/>
    </location>
</feature>
<comment type="caution">
    <text evidence="2">The sequence shown here is derived from an EMBL/GenBank/DDBJ whole genome shotgun (WGS) entry which is preliminary data.</text>
</comment>
<proteinExistence type="predicted"/>
<sequence length="237" mass="26405">MNAPRKKRSVNNNEMEASFCSSVHSRQRSNDSASQSIDGMTKSQRKRSTSQHSATPTSLHDLPATPSSTGTASGLSHKDSFNSERSHRTGVKRSKTSVSDVKRKNTSVHPPSSHHVKSLIIEPCSNCGQNGQNKEKSLRKSLAKKRMVQEASTDPEERMCLAISDENSDINEEEDTASRRRSVSVDVNHSKSGEYEDLLGGKRRQTQSVRVSTFQKMCSKFAKWKLGQREEPKETDL</sequence>